<dbReference type="GO" id="GO:0005737">
    <property type="term" value="C:cytoplasm"/>
    <property type="evidence" value="ECO:0007669"/>
    <property type="project" value="UniProtKB-SubCell"/>
</dbReference>
<evidence type="ECO:0000256" key="2">
    <source>
        <dbReference type="ARBA" id="ARBA00004496"/>
    </source>
</evidence>
<sequence>MDQLSGLNADEIARLLAILEMSSSSFGSISTAFTEAFPVEKHGGVVVALRMLLDKPLGLCNSIEHVPQTLIAYHLLRLILAAAQNVRRNPVPAMVRATLFHELQHLESLLREDARIEEAHKYKQSQSGGQGSKKLTGKEAGETDVARCRLLLKTVIFRQLLQRPEADSVEELLATPKTTLEAEAATWSSQAPVKQALIEAVSELKAAAESENALSMGHTSARTAVFEKHPGDNSLNAPSCTMTPAWTRPLPTKLAVGPNELRFLCAPAASSSLVVDAAPYSAEWKTATSLLATARSQSLSATQHQQLVASASKCAGHLGLTIPAFIDVSAQNPQTAAQLLASIPQPELYIDALIALPNAAGCLRSEVLLSAASALQPHQLSAYIKAMVSYIRSAAKPPLETVSNFAVTLHQLSKKQELSKGDCDLVSPLFTEFASSVSDVSSLWASLIKS</sequence>
<feature type="region of interest" description="Disordered" evidence="10">
    <location>
        <begin position="120"/>
        <end position="139"/>
    </location>
</feature>
<evidence type="ECO:0000256" key="9">
    <source>
        <dbReference type="ARBA" id="ARBA00023242"/>
    </source>
</evidence>
<dbReference type="PANTHER" id="PTHR15975:SF0">
    <property type="entry name" value="CCR4-NOT TRANSCRIPTION COMPLEX SUBUNIT 11"/>
    <property type="match status" value="1"/>
</dbReference>
<keyword evidence="8" id="KW-0804">Transcription</keyword>
<evidence type="ECO:0000256" key="4">
    <source>
        <dbReference type="ARBA" id="ARBA00014872"/>
    </source>
</evidence>
<organism evidence="11">
    <name type="scientific">Neobodo designis</name>
    <name type="common">Flagellated protozoan</name>
    <name type="synonym">Bodo designis</name>
    <dbReference type="NCBI Taxonomy" id="312471"/>
    <lineage>
        <taxon>Eukaryota</taxon>
        <taxon>Discoba</taxon>
        <taxon>Euglenozoa</taxon>
        <taxon>Kinetoplastea</taxon>
        <taxon>Metakinetoplastina</taxon>
        <taxon>Neobodonida</taxon>
        <taxon>Neobodo</taxon>
    </lineage>
</organism>
<keyword evidence="5" id="KW-0963">Cytoplasm</keyword>
<protein>
    <recommendedName>
        <fullName evidence="4">CCR4-NOT transcription complex subunit 11</fullName>
    </recommendedName>
</protein>
<evidence type="ECO:0000256" key="5">
    <source>
        <dbReference type="ARBA" id="ARBA00022490"/>
    </source>
</evidence>
<evidence type="ECO:0000256" key="8">
    <source>
        <dbReference type="ARBA" id="ARBA00023163"/>
    </source>
</evidence>
<evidence type="ECO:0000256" key="10">
    <source>
        <dbReference type="SAM" id="MobiDB-lite"/>
    </source>
</evidence>
<keyword evidence="9" id="KW-0539">Nucleus</keyword>
<dbReference type="EMBL" id="HBGF01028959">
    <property type="protein sequence ID" value="CAD9124641.1"/>
    <property type="molecule type" value="Transcribed_RNA"/>
</dbReference>
<evidence type="ECO:0000256" key="1">
    <source>
        <dbReference type="ARBA" id="ARBA00004123"/>
    </source>
</evidence>
<dbReference type="GO" id="GO:0030014">
    <property type="term" value="C:CCR4-NOT complex"/>
    <property type="evidence" value="ECO:0007669"/>
    <property type="project" value="InterPro"/>
</dbReference>
<dbReference type="GO" id="GO:0031047">
    <property type="term" value="P:regulatory ncRNA-mediated gene silencing"/>
    <property type="evidence" value="ECO:0007669"/>
    <property type="project" value="UniProtKB-KW"/>
</dbReference>
<proteinExistence type="inferred from homology"/>
<dbReference type="PANTHER" id="PTHR15975">
    <property type="entry name" value="CCR4-NOT TRANSCRIPTION COMPLEX SUBUNIT 11"/>
    <property type="match status" value="1"/>
</dbReference>
<evidence type="ECO:0000256" key="6">
    <source>
        <dbReference type="ARBA" id="ARBA00023015"/>
    </source>
</evidence>
<name>A0A7S1Q823_NEODS</name>
<dbReference type="InterPro" id="IPR019312">
    <property type="entry name" value="CNOT11"/>
</dbReference>
<evidence type="ECO:0000256" key="3">
    <source>
        <dbReference type="ARBA" id="ARBA00008030"/>
    </source>
</evidence>
<reference evidence="11" key="1">
    <citation type="submission" date="2021-01" db="EMBL/GenBank/DDBJ databases">
        <authorList>
            <person name="Corre E."/>
            <person name="Pelletier E."/>
            <person name="Niang G."/>
            <person name="Scheremetjew M."/>
            <person name="Finn R."/>
            <person name="Kale V."/>
            <person name="Holt S."/>
            <person name="Cochrane G."/>
            <person name="Meng A."/>
            <person name="Brown T."/>
            <person name="Cohen L."/>
        </authorList>
    </citation>
    <scope>NUCLEOTIDE SEQUENCE</scope>
    <source>
        <strain evidence="11">CCAP 1951/1</strain>
    </source>
</reference>
<accession>A0A7S1Q823</accession>
<evidence type="ECO:0000256" key="7">
    <source>
        <dbReference type="ARBA" id="ARBA00023158"/>
    </source>
</evidence>
<keyword evidence="6" id="KW-0805">Transcription regulation</keyword>
<dbReference type="AlphaFoldDB" id="A0A7S1Q823"/>
<dbReference type="GO" id="GO:0005634">
    <property type="term" value="C:nucleus"/>
    <property type="evidence" value="ECO:0007669"/>
    <property type="project" value="UniProtKB-SubCell"/>
</dbReference>
<keyword evidence="7" id="KW-0943">RNA-mediated gene silencing</keyword>
<evidence type="ECO:0000313" key="11">
    <source>
        <dbReference type="EMBL" id="CAD9124641.1"/>
    </source>
</evidence>
<gene>
    <name evidence="11" type="ORF">NDES1114_LOCUS19196</name>
</gene>
<comment type="similarity">
    <text evidence="3">Belongs to the CNOT11 family.</text>
</comment>
<comment type="subcellular location">
    <subcellularLocation>
        <location evidence="2">Cytoplasm</location>
    </subcellularLocation>
    <subcellularLocation>
        <location evidence="1">Nucleus</location>
    </subcellularLocation>
</comment>